<dbReference type="InterPro" id="IPR019775">
    <property type="entry name" value="WD40_repeat_CS"/>
</dbReference>
<dbReference type="Gene3D" id="2.130.10.10">
    <property type="entry name" value="YVTN repeat-like/Quinoprotein amine dehydrogenase"/>
    <property type="match status" value="1"/>
</dbReference>
<feature type="repeat" description="WD" evidence="3">
    <location>
        <begin position="202"/>
        <end position="231"/>
    </location>
</feature>
<evidence type="ECO:0000313" key="4">
    <source>
        <dbReference type="EMBL" id="CAK9092612.1"/>
    </source>
</evidence>
<comment type="caution">
    <text evidence="4">The sequence shown here is derived from an EMBL/GenBank/DDBJ whole genome shotgun (WGS) entry which is preliminary data.</text>
</comment>
<proteinExistence type="predicted"/>
<evidence type="ECO:0000256" key="2">
    <source>
        <dbReference type="ARBA" id="ARBA00022737"/>
    </source>
</evidence>
<dbReference type="SUPFAM" id="SSF50978">
    <property type="entry name" value="WD40 repeat-like"/>
    <property type="match status" value="1"/>
</dbReference>
<keyword evidence="4" id="KW-0675">Receptor</keyword>
<dbReference type="InterPro" id="IPR020472">
    <property type="entry name" value="WD40_PAC1"/>
</dbReference>
<accession>A0ABP0QWF2</accession>
<organism evidence="4 5">
    <name type="scientific">Durusdinium trenchii</name>
    <dbReference type="NCBI Taxonomy" id="1381693"/>
    <lineage>
        <taxon>Eukaryota</taxon>
        <taxon>Sar</taxon>
        <taxon>Alveolata</taxon>
        <taxon>Dinophyceae</taxon>
        <taxon>Suessiales</taxon>
        <taxon>Symbiodiniaceae</taxon>
        <taxon>Durusdinium</taxon>
    </lineage>
</organism>
<dbReference type="PANTHER" id="PTHR22847:SF637">
    <property type="entry name" value="WD REPEAT DOMAIN 5B"/>
    <property type="match status" value="1"/>
</dbReference>
<evidence type="ECO:0000256" key="3">
    <source>
        <dbReference type="PROSITE-ProRule" id="PRU00221"/>
    </source>
</evidence>
<name>A0ABP0QWF2_9DINO</name>
<feature type="repeat" description="WD" evidence="3">
    <location>
        <begin position="109"/>
        <end position="148"/>
    </location>
</feature>
<dbReference type="PROSITE" id="PS50294">
    <property type="entry name" value="WD_REPEATS_REGION"/>
    <property type="match status" value="1"/>
</dbReference>
<dbReference type="InterPro" id="IPR015943">
    <property type="entry name" value="WD40/YVTN_repeat-like_dom_sf"/>
</dbReference>
<dbReference type="Pfam" id="PF00400">
    <property type="entry name" value="WD40"/>
    <property type="match status" value="3"/>
</dbReference>
<dbReference type="PROSITE" id="PS50082">
    <property type="entry name" value="WD_REPEATS_2"/>
    <property type="match status" value="3"/>
</dbReference>
<evidence type="ECO:0000313" key="5">
    <source>
        <dbReference type="Proteomes" id="UP001642464"/>
    </source>
</evidence>
<dbReference type="EMBL" id="CAXAMM010040340">
    <property type="protein sequence ID" value="CAK9092612.1"/>
    <property type="molecule type" value="Genomic_DNA"/>
</dbReference>
<evidence type="ECO:0000256" key="1">
    <source>
        <dbReference type="ARBA" id="ARBA00022574"/>
    </source>
</evidence>
<reference evidence="4 5" key="1">
    <citation type="submission" date="2024-02" db="EMBL/GenBank/DDBJ databases">
        <authorList>
            <person name="Chen Y."/>
            <person name="Shah S."/>
            <person name="Dougan E. K."/>
            <person name="Thang M."/>
            <person name="Chan C."/>
        </authorList>
    </citation>
    <scope>NUCLEOTIDE SEQUENCE [LARGE SCALE GENOMIC DNA]</scope>
</reference>
<keyword evidence="1 3" id="KW-0853">WD repeat</keyword>
<dbReference type="SMART" id="SM00320">
    <property type="entry name" value="WD40"/>
    <property type="match status" value="4"/>
</dbReference>
<dbReference type="PROSITE" id="PS00678">
    <property type="entry name" value="WD_REPEATS_1"/>
    <property type="match status" value="1"/>
</dbReference>
<feature type="repeat" description="WD" evidence="3">
    <location>
        <begin position="245"/>
        <end position="286"/>
    </location>
</feature>
<dbReference type="InterPro" id="IPR036322">
    <property type="entry name" value="WD40_repeat_dom_sf"/>
</dbReference>
<gene>
    <name evidence="4" type="ORF">SCF082_LOCUS43583</name>
</gene>
<sequence>MVLGLLAQNCFPLVLLLERAREEAWRCAGRRRRPPATEGLLRRLAYPHAVDGRSGRSHEVLHTVWSLIQSFLGEPPEIQVATFEVDPFTFNHTVKLWDPRDSLCSSRLLVGHSDTVLTVAMKGNIVVTGSYDCKAMAWDASRGLLLKTILNDCSVTAVGVEHSTIIIGGSNGVASVGKLTGDQPVLDFRPETDSPSSDAVRLLGHQATISAVLLHGSVAVTGSRDATCRIWHTSGPSSGRPKRVLTGHRRRLTSLSMHRNLQLLVTGSADGTARLWNAESGDLLHVLTIAEPSSGQCWPWSDQVVSLAMAGDYVALGSFAGVVQVWNRRTAKTLVLSSGEYGPLGSHLGVAMREGLVVACFKVGFAKAWDVKETKLSPFLLTSGFKPHVANPSYALMI</sequence>
<dbReference type="InterPro" id="IPR001680">
    <property type="entry name" value="WD40_rpt"/>
</dbReference>
<dbReference type="PRINTS" id="PR00320">
    <property type="entry name" value="GPROTEINBRPT"/>
</dbReference>
<protein>
    <submittedName>
        <fullName evidence="4">F-box/WD repeat-containing protein 1A (E3RSIkappaB) (Epididymis tissue protein Li 2a) (F-box and WD repeats protein beta-TrCP) (PIkappaBalpha-E3 receptor subunit)</fullName>
    </submittedName>
</protein>
<dbReference type="PANTHER" id="PTHR22847">
    <property type="entry name" value="WD40 REPEAT PROTEIN"/>
    <property type="match status" value="1"/>
</dbReference>
<keyword evidence="2" id="KW-0677">Repeat</keyword>
<dbReference type="Proteomes" id="UP001642464">
    <property type="component" value="Unassembled WGS sequence"/>
</dbReference>
<keyword evidence="5" id="KW-1185">Reference proteome</keyword>